<dbReference type="SUPFAM" id="SSF63829">
    <property type="entry name" value="Calcium-dependent phosphotriesterase"/>
    <property type="match status" value="1"/>
</dbReference>
<evidence type="ECO:0000256" key="1">
    <source>
        <dbReference type="SAM" id="SignalP"/>
    </source>
</evidence>
<dbReference type="Pfam" id="PF08450">
    <property type="entry name" value="SGL"/>
    <property type="match status" value="1"/>
</dbReference>
<evidence type="ECO:0000313" key="4">
    <source>
        <dbReference type="Proteomes" id="UP000186955"/>
    </source>
</evidence>
<dbReference type="EMBL" id="MNBE01000695">
    <property type="protein sequence ID" value="OKO97311.1"/>
    <property type="molecule type" value="Genomic_DNA"/>
</dbReference>
<dbReference type="AlphaFoldDB" id="A0A1Q5TAU2"/>
<dbReference type="Gene3D" id="2.120.10.30">
    <property type="entry name" value="TolB, C-terminal domain"/>
    <property type="match status" value="1"/>
</dbReference>
<feature type="domain" description="SMP-30/Gluconolactonase/LRE-like region" evidence="2">
    <location>
        <begin position="178"/>
        <end position="382"/>
    </location>
</feature>
<sequence>MTAVSVLVAVLALLGPSLSSRVEGSSLPAQAQVINQRSFNVLNTTQPPAVFNAESLFVPPGYTAESLVKRPFHVYDEEFLKIIGKSPTLTRIAHSPKDPLFHEAVVWSKETDEVFFVQNAGAKDADTGLHKSAIIEKISLADAASVSNKSDAAGLVKVTTVPSSPMVINPNGATNYRGQFIFTGEGQGNNTPPALWLMNPQSPYNTTVLLNNYFGRQFNSLNDVVIHPKNKDVYFTDTIYGYVQDFRPAPGLQDQVYRLNPDSGAVTVVADGFVHPNGLTFSPDGEYAYVTDTGINYGFYGMNYTQAASIYRFDVKKDGTLDNRKVFAFVNAGAPDGVHCDSWGNVYAGCGDGVHVWNPSGKLIGKIYLGTTSANFNFAGKGRMVICAETELYYVTLAADGNYIESEM</sequence>
<dbReference type="InterPro" id="IPR013658">
    <property type="entry name" value="SGL"/>
</dbReference>
<protein>
    <submittedName>
        <fullName evidence="3">Gluconolactonase</fullName>
    </submittedName>
</protein>
<comment type="caution">
    <text evidence="3">The sequence shown here is derived from an EMBL/GenBank/DDBJ whole genome shotgun (WGS) entry which is preliminary data.</text>
</comment>
<dbReference type="PANTHER" id="PTHR47064">
    <property type="entry name" value="PUTATIVE (AFU_ORTHOLOGUE AFUA_1G08990)-RELATED"/>
    <property type="match status" value="1"/>
</dbReference>
<dbReference type="InterPro" id="IPR052988">
    <property type="entry name" value="Oryzine_lactonohydrolase"/>
</dbReference>
<keyword evidence="4" id="KW-1185">Reference proteome</keyword>
<feature type="chain" id="PRO_5012186054" evidence="1">
    <location>
        <begin position="20"/>
        <end position="408"/>
    </location>
</feature>
<evidence type="ECO:0000313" key="3">
    <source>
        <dbReference type="EMBL" id="OKO97311.1"/>
    </source>
</evidence>
<name>A0A1Q5TAU2_9EURO</name>
<dbReference type="STRING" id="1316194.A0A1Q5TAU2"/>
<dbReference type="InterPro" id="IPR011042">
    <property type="entry name" value="6-blade_b-propeller_TolB-like"/>
</dbReference>
<organism evidence="3 4">
    <name type="scientific">Penicillium subrubescens</name>
    <dbReference type="NCBI Taxonomy" id="1316194"/>
    <lineage>
        <taxon>Eukaryota</taxon>
        <taxon>Fungi</taxon>
        <taxon>Dikarya</taxon>
        <taxon>Ascomycota</taxon>
        <taxon>Pezizomycotina</taxon>
        <taxon>Eurotiomycetes</taxon>
        <taxon>Eurotiomycetidae</taxon>
        <taxon>Eurotiales</taxon>
        <taxon>Aspergillaceae</taxon>
        <taxon>Penicillium</taxon>
    </lineage>
</organism>
<dbReference type="Proteomes" id="UP000186955">
    <property type="component" value="Unassembled WGS sequence"/>
</dbReference>
<keyword evidence="1" id="KW-0732">Signal</keyword>
<feature type="signal peptide" evidence="1">
    <location>
        <begin position="1"/>
        <end position="19"/>
    </location>
</feature>
<reference evidence="3 4" key="1">
    <citation type="submission" date="2016-10" db="EMBL/GenBank/DDBJ databases">
        <title>Genome sequence of the ascomycete fungus Penicillium subrubescens.</title>
        <authorList>
            <person name="De Vries R.P."/>
            <person name="Peng M."/>
            <person name="Dilokpimol A."/>
            <person name="Hilden K."/>
            <person name="Makela M.R."/>
            <person name="Grigoriev I."/>
            <person name="Riley R."/>
            <person name="Granchi Z."/>
        </authorList>
    </citation>
    <scope>NUCLEOTIDE SEQUENCE [LARGE SCALE GENOMIC DNA]</scope>
    <source>
        <strain evidence="3 4">CBS 132785</strain>
    </source>
</reference>
<evidence type="ECO:0000259" key="2">
    <source>
        <dbReference type="Pfam" id="PF08450"/>
    </source>
</evidence>
<accession>A0A1Q5TAU2</accession>
<proteinExistence type="predicted"/>
<dbReference type="PANTHER" id="PTHR47064:SF2">
    <property type="entry name" value="SMP-30_GLUCONOLACTONASE_LRE-LIKE REGION DOMAIN-CONTAINING PROTEIN-RELATED"/>
    <property type="match status" value="1"/>
</dbReference>
<gene>
    <name evidence="3" type="ORF">PENSUB_10105</name>
</gene>